<keyword evidence="4" id="KW-1185">Reference proteome</keyword>
<dbReference type="GeneID" id="54587945"/>
<reference evidence="3" key="1">
    <citation type="journal article" date="2020" name="Stud. Mycol.">
        <title>101 Dothideomycetes genomes: a test case for predicting lifestyles and emergence of pathogens.</title>
        <authorList>
            <person name="Haridas S."/>
            <person name="Albert R."/>
            <person name="Binder M."/>
            <person name="Bloem J."/>
            <person name="Labutti K."/>
            <person name="Salamov A."/>
            <person name="Andreopoulos B."/>
            <person name="Baker S."/>
            <person name="Barry K."/>
            <person name="Bills G."/>
            <person name="Bluhm B."/>
            <person name="Cannon C."/>
            <person name="Castanera R."/>
            <person name="Culley D."/>
            <person name="Daum C."/>
            <person name="Ezra D."/>
            <person name="Gonzalez J."/>
            <person name="Henrissat B."/>
            <person name="Kuo A."/>
            <person name="Liang C."/>
            <person name="Lipzen A."/>
            <person name="Lutzoni F."/>
            <person name="Magnuson J."/>
            <person name="Mondo S."/>
            <person name="Nolan M."/>
            <person name="Ohm R."/>
            <person name="Pangilinan J."/>
            <person name="Park H.-J."/>
            <person name="Ramirez L."/>
            <person name="Alfaro M."/>
            <person name="Sun H."/>
            <person name="Tritt A."/>
            <person name="Yoshinaga Y."/>
            <person name="Zwiers L.-H."/>
            <person name="Turgeon B."/>
            <person name="Goodwin S."/>
            <person name="Spatafora J."/>
            <person name="Crous P."/>
            <person name="Grigoriev I."/>
        </authorList>
    </citation>
    <scope>NUCLEOTIDE SEQUENCE</scope>
    <source>
        <strain evidence="3">CBS 122368</strain>
    </source>
</reference>
<accession>A0A6A6HVZ1</accession>
<feature type="transmembrane region" description="Helical" evidence="1">
    <location>
        <begin position="279"/>
        <end position="308"/>
    </location>
</feature>
<keyword evidence="1" id="KW-0472">Membrane</keyword>
<keyword evidence="2" id="KW-0732">Signal</keyword>
<organism evidence="3 4">
    <name type="scientific">Trematosphaeria pertusa</name>
    <dbReference type="NCBI Taxonomy" id="390896"/>
    <lineage>
        <taxon>Eukaryota</taxon>
        <taxon>Fungi</taxon>
        <taxon>Dikarya</taxon>
        <taxon>Ascomycota</taxon>
        <taxon>Pezizomycotina</taxon>
        <taxon>Dothideomycetes</taxon>
        <taxon>Pleosporomycetidae</taxon>
        <taxon>Pleosporales</taxon>
        <taxon>Massarineae</taxon>
        <taxon>Trematosphaeriaceae</taxon>
        <taxon>Trematosphaeria</taxon>
    </lineage>
</organism>
<feature type="chain" id="PRO_5025446622" evidence="2">
    <location>
        <begin position="20"/>
        <end position="357"/>
    </location>
</feature>
<protein>
    <submittedName>
        <fullName evidence="3">Uncharacterized protein</fullName>
    </submittedName>
</protein>
<feature type="transmembrane region" description="Helical" evidence="1">
    <location>
        <begin position="206"/>
        <end position="225"/>
    </location>
</feature>
<dbReference type="Proteomes" id="UP000800094">
    <property type="component" value="Unassembled WGS sequence"/>
</dbReference>
<feature type="signal peptide" evidence="2">
    <location>
        <begin position="1"/>
        <end position="19"/>
    </location>
</feature>
<gene>
    <name evidence="3" type="ORF">BU26DRAFT_584808</name>
</gene>
<dbReference type="EMBL" id="ML987209">
    <property type="protein sequence ID" value="KAF2241928.1"/>
    <property type="molecule type" value="Genomic_DNA"/>
</dbReference>
<evidence type="ECO:0000256" key="1">
    <source>
        <dbReference type="SAM" id="Phobius"/>
    </source>
</evidence>
<feature type="transmembrane region" description="Helical" evidence="1">
    <location>
        <begin position="314"/>
        <end position="333"/>
    </location>
</feature>
<dbReference type="AlphaFoldDB" id="A0A6A6HVZ1"/>
<evidence type="ECO:0000256" key="2">
    <source>
        <dbReference type="SAM" id="SignalP"/>
    </source>
</evidence>
<proteinExistence type="predicted"/>
<evidence type="ECO:0000313" key="3">
    <source>
        <dbReference type="EMBL" id="KAF2241928.1"/>
    </source>
</evidence>
<keyword evidence="1" id="KW-1133">Transmembrane helix</keyword>
<feature type="transmembrane region" description="Helical" evidence="1">
    <location>
        <begin position="80"/>
        <end position="97"/>
    </location>
</feature>
<feature type="transmembrane region" description="Helical" evidence="1">
    <location>
        <begin position="104"/>
        <end position="125"/>
    </location>
</feature>
<name>A0A6A6HVZ1_9PLEO</name>
<evidence type="ECO:0000313" key="4">
    <source>
        <dbReference type="Proteomes" id="UP000800094"/>
    </source>
</evidence>
<sequence length="357" mass="39070">MQKCVYLVTFFLVLAACSSHPQKFRHWFPKYEYHWLEASETCRVQLNDYWTGNRTRNHAICAVATDCILRNTTETIKSNMASAAIFLGLAPSILALLGPSVTELSLLSARFPILAILLALASPAINSLNRFRGPESSGEILGTSTSKIAHCWHDWMKNQSPPVKAAVRAAEYVVVVGMLVNTIQVSIHLDLRSVSGWRCGQMHMPLIWSLLSLIVHGMGILAVHLRQQAPSTYIASQCPEPAGKGRSLCSPYLRLGTVLFGSRRWQCLVRGQDGKFGELLFWLASLTGIGHIMFGVLVFSSLIFVGALDALPVLARYAVSAAVCQAILLLELAGMRLDMAGTELTAKEEAQATSDAK</sequence>
<keyword evidence="1" id="KW-0812">Transmembrane</keyword>
<dbReference type="OrthoDB" id="3009728at2759"/>
<dbReference type="RefSeq" id="XP_033676932.1">
    <property type="nucleotide sequence ID" value="XM_033834615.1"/>
</dbReference>
<dbReference type="PROSITE" id="PS51257">
    <property type="entry name" value="PROKAR_LIPOPROTEIN"/>
    <property type="match status" value="1"/>
</dbReference>